<keyword evidence="2" id="KW-0732">Signal</keyword>
<evidence type="ECO:0000256" key="3">
    <source>
        <dbReference type="ARBA" id="ARBA00022764"/>
    </source>
</evidence>
<feature type="domain" description="Heparinase II/III-like C-terminal" evidence="5">
    <location>
        <begin position="309"/>
        <end position="543"/>
    </location>
</feature>
<proteinExistence type="predicted"/>
<protein>
    <recommendedName>
        <fullName evidence="5">Heparinase II/III-like C-terminal domain-containing protein</fullName>
    </recommendedName>
</protein>
<dbReference type="InterPro" id="IPR008929">
    <property type="entry name" value="Chondroitin_lyas"/>
</dbReference>
<comment type="subcellular location">
    <subcellularLocation>
        <location evidence="1">Periplasm</location>
    </subcellularLocation>
</comment>
<organism evidence="6 7">
    <name type="scientific">Candidatus Terasakiella magnetica</name>
    <dbReference type="NCBI Taxonomy" id="1867952"/>
    <lineage>
        <taxon>Bacteria</taxon>
        <taxon>Pseudomonadati</taxon>
        <taxon>Pseudomonadota</taxon>
        <taxon>Alphaproteobacteria</taxon>
        <taxon>Rhodospirillales</taxon>
        <taxon>Terasakiellaceae</taxon>
        <taxon>Terasakiella</taxon>
    </lineage>
</organism>
<sequence length="550" mass="61647">MSLDNNENIHEPPFLQKWVNRLRALTYRSPLYLITLKKRKQLEIEPIPKALFNLRVGHGRSLKSGSFPFAGRIYKSGDQPWTTAQDDQAWQNWIHGFYWLGDLCEYEDAEAILKARAYVKNWLDLHGVWSPLAWRADVIGDRLVSWMYNAPKLVANADKDFIESFYTSLSLQGSHLSRSYFNDLSGYNLLKALRGQLYVCLFIKDRQKRFNKTLARLGGEFDKQILADGGHISRCPITLFHTMRMALELVDVFEEMQIECPKAIRLCIDRMAPMIRTLRHSDGALALFHGGQEGNAQDIEELLDRTGNQGTPLSDARHSGFQRVEAGRSVLLMDVAAPPDINSHSFGHAAPLSLEISHGEERLLVNCGSVLGGDPSWQEALAATAAHNTLTVDDKNCLSLLHGGGIKPQHVNVTYQRYEDNGQILIDTSHDAYKNTMGLIHGRSVYINKTGDDIRVEDKLTGMGGSSYAISLHLHPDIHASLVQDGQAALLKMQNGIGWHLRVQGGKLDMRESIYVGQPGEMRHTDQIIIQGPLRGEGALIKWRLSRVGG</sequence>
<dbReference type="PANTHER" id="PTHR39210">
    <property type="entry name" value="HEPARIN-SULFATE LYASE"/>
    <property type="match status" value="1"/>
</dbReference>
<dbReference type="Proteomes" id="UP000231658">
    <property type="component" value="Unassembled WGS sequence"/>
</dbReference>
<dbReference type="STRING" id="1867952.MTBPR1_20057"/>
<keyword evidence="4" id="KW-0456">Lyase</keyword>
<dbReference type="GO" id="GO:0016829">
    <property type="term" value="F:lyase activity"/>
    <property type="evidence" value="ECO:0007669"/>
    <property type="project" value="UniProtKB-KW"/>
</dbReference>
<dbReference type="Gene3D" id="1.50.10.100">
    <property type="entry name" value="Chondroitin AC/alginate lyase"/>
    <property type="match status" value="1"/>
</dbReference>
<accession>A0A1C3RG25</accession>
<evidence type="ECO:0000256" key="2">
    <source>
        <dbReference type="ARBA" id="ARBA00022729"/>
    </source>
</evidence>
<dbReference type="InterPro" id="IPR012480">
    <property type="entry name" value="Hepar_II_III_C"/>
</dbReference>
<evidence type="ECO:0000259" key="5">
    <source>
        <dbReference type="Pfam" id="PF07940"/>
    </source>
</evidence>
<keyword evidence="7" id="KW-1185">Reference proteome</keyword>
<dbReference type="OrthoDB" id="9787373at2"/>
<dbReference type="GO" id="GO:0042597">
    <property type="term" value="C:periplasmic space"/>
    <property type="evidence" value="ECO:0007669"/>
    <property type="project" value="UniProtKB-SubCell"/>
</dbReference>
<dbReference type="Pfam" id="PF07940">
    <property type="entry name" value="Hepar_II_III_C"/>
    <property type="match status" value="1"/>
</dbReference>
<evidence type="ECO:0000256" key="1">
    <source>
        <dbReference type="ARBA" id="ARBA00004418"/>
    </source>
</evidence>
<evidence type="ECO:0000313" key="6">
    <source>
        <dbReference type="EMBL" id="SCA56209.1"/>
    </source>
</evidence>
<keyword evidence="3" id="KW-0574">Periplasm</keyword>
<name>A0A1C3RG25_9PROT</name>
<dbReference type="RefSeq" id="WP_069186889.1">
    <property type="nucleotide sequence ID" value="NZ_FLYE01000012.1"/>
</dbReference>
<reference evidence="6 7" key="1">
    <citation type="submission" date="2016-07" db="EMBL/GenBank/DDBJ databases">
        <authorList>
            <person name="Lefevre C.T."/>
        </authorList>
    </citation>
    <scope>NUCLEOTIDE SEQUENCE [LARGE SCALE GENOMIC DNA]</scope>
    <source>
        <strain evidence="6">PR1</strain>
    </source>
</reference>
<dbReference type="Gene3D" id="2.70.98.70">
    <property type="match status" value="1"/>
</dbReference>
<dbReference type="AlphaFoldDB" id="A0A1C3RG25"/>
<dbReference type="PANTHER" id="PTHR39210:SF1">
    <property type="entry name" value="HEPARIN-SULFATE LYASE"/>
    <property type="match status" value="1"/>
</dbReference>
<gene>
    <name evidence="6" type="ORF">MTBPR1_20057</name>
</gene>
<evidence type="ECO:0000256" key="4">
    <source>
        <dbReference type="ARBA" id="ARBA00023239"/>
    </source>
</evidence>
<evidence type="ECO:0000313" key="7">
    <source>
        <dbReference type="Proteomes" id="UP000231658"/>
    </source>
</evidence>
<dbReference type="EMBL" id="FLYE01000012">
    <property type="protein sequence ID" value="SCA56209.1"/>
    <property type="molecule type" value="Genomic_DNA"/>
</dbReference>